<accession>A0ABN2BF98</accession>
<gene>
    <name evidence="9" type="ORF">GCM10009827_068230</name>
</gene>
<sequence>MAWALVGMALLVVGAILLLVILRPIVISLLVALFLAIAFLPVVDGLARRRVPRAAGAAATLLLVVALGAGAIVLVVWGVASQREQISRNLTAAVSQLHRILDSAGVDGNAAEAGRQSVHQSGDILVAGLLPALSNLLGASVNVLLGLFVALFVCFFLLMNGHAITARAAGHLPLPGQLGQRLLGRAAMVVRRYYGGLTLIGAFNAAVVALGALLLQVPLVGAIAVITFLGAYVPYLGAAVAALFAVLIALGSGGQSAALWMILVVVFANVLLQNLVSPIAFGATLRMSPPVILLATLIGGALAGVAGLALATPVTAIVARSIELLREPPPAADAADPPPPGPAT</sequence>
<organism evidence="9 10">
    <name type="scientific">Dactylosporangium maewongense</name>
    <dbReference type="NCBI Taxonomy" id="634393"/>
    <lineage>
        <taxon>Bacteria</taxon>
        <taxon>Bacillati</taxon>
        <taxon>Actinomycetota</taxon>
        <taxon>Actinomycetes</taxon>
        <taxon>Micromonosporales</taxon>
        <taxon>Micromonosporaceae</taxon>
        <taxon>Dactylosporangium</taxon>
    </lineage>
</organism>
<feature type="transmembrane region" description="Helical" evidence="8">
    <location>
        <begin position="221"/>
        <end position="250"/>
    </location>
</feature>
<evidence type="ECO:0000256" key="3">
    <source>
        <dbReference type="ARBA" id="ARBA00022448"/>
    </source>
</evidence>
<feature type="transmembrane region" description="Helical" evidence="8">
    <location>
        <begin position="257"/>
        <end position="280"/>
    </location>
</feature>
<dbReference type="PANTHER" id="PTHR21716">
    <property type="entry name" value="TRANSMEMBRANE PROTEIN"/>
    <property type="match status" value="1"/>
</dbReference>
<evidence type="ECO:0000313" key="9">
    <source>
        <dbReference type="EMBL" id="GAA1539324.1"/>
    </source>
</evidence>
<evidence type="ECO:0000256" key="4">
    <source>
        <dbReference type="ARBA" id="ARBA00022475"/>
    </source>
</evidence>
<evidence type="ECO:0000256" key="7">
    <source>
        <dbReference type="ARBA" id="ARBA00023136"/>
    </source>
</evidence>
<name>A0ABN2BF98_9ACTN</name>
<comment type="caution">
    <text evidence="9">The sequence shown here is derived from an EMBL/GenBank/DDBJ whole genome shotgun (WGS) entry which is preliminary data.</text>
</comment>
<feature type="transmembrane region" description="Helical" evidence="8">
    <location>
        <begin position="55"/>
        <end position="80"/>
    </location>
</feature>
<feature type="transmembrane region" description="Helical" evidence="8">
    <location>
        <begin position="193"/>
        <end position="215"/>
    </location>
</feature>
<feature type="transmembrane region" description="Helical" evidence="8">
    <location>
        <begin position="292"/>
        <end position="319"/>
    </location>
</feature>
<feature type="transmembrane region" description="Helical" evidence="8">
    <location>
        <begin position="25"/>
        <end position="43"/>
    </location>
</feature>
<dbReference type="PANTHER" id="PTHR21716:SF53">
    <property type="entry name" value="PERMEASE PERM-RELATED"/>
    <property type="match status" value="1"/>
</dbReference>
<feature type="transmembrane region" description="Helical" evidence="8">
    <location>
        <begin position="136"/>
        <end position="158"/>
    </location>
</feature>
<evidence type="ECO:0008006" key="11">
    <source>
        <dbReference type="Google" id="ProtNLM"/>
    </source>
</evidence>
<reference evidence="9 10" key="1">
    <citation type="journal article" date="2019" name="Int. J. Syst. Evol. Microbiol.">
        <title>The Global Catalogue of Microorganisms (GCM) 10K type strain sequencing project: providing services to taxonomists for standard genome sequencing and annotation.</title>
        <authorList>
            <consortium name="The Broad Institute Genomics Platform"/>
            <consortium name="The Broad Institute Genome Sequencing Center for Infectious Disease"/>
            <person name="Wu L."/>
            <person name="Ma J."/>
        </authorList>
    </citation>
    <scope>NUCLEOTIDE SEQUENCE [LARGE SCALE GENOMIC DNA]</scope>
    <source>
        <strain evidence="9 10">JCM 15933</strain>
    </source>
</reference>
<evidence type="ECO:0000313" key="10">
    <source>
        <dbReference type="Proteomes" id="UP001501470"/>
    </source>
</evidence>
<evidence type="ECO:0000256" key="6">
    <source>
        <dbReference type="ARBA" id="ARBA00022989"/>
    </source>
</evidence>
<keyword evidence="7 8" id="KW-0472">Membrane</keyword>
<dbReference type="Pfam" id="PF01594">
    <property type="entry name" value="AI-2E_transport"/>
    <property type="match status" value="1"/>
</dbReference>
<dbReference type="EMBL" id="BAAAQD010000015">
    <property type="protein sequence ID" value="GAA1539324.1"/>
    <property type="molecule type" value="Genomic_DNA"/>
</dbReference>
<keyword evidence="6 8" id="KW-1133">Transmembrane helix</keyword>
<evidence type="ECO:0000256" key="1">
    <source>
        <dbReference type="ARBA" id="ARBA00004651"/>
    </source>
</evidence>
<comment type="subcellular location">
    <subcellularLocation>
        <location evidence="1">Cell membrane</location>
        <topology evidence="1">Multi-pass membrane protein</topology>
    </subcellularLocation>
</comment>
<evidence type="ECO:0000256" key="5">
    <source>
        <dbReference type="ARBA" id="ARBA00022692"/>
    </source>
</evidence>
<keyword evidence="3" id="KW-0813">Transport</keyword>
<dbReference type="Proteomes" id="UP001501470">
    <property type="component" value="Unassembled WGS sequence"/>
</dbReference>
<evidence type="ECO:0000256" key="8">
    <source>
        <dbReference type="SAM" id="Phobius"/>
    </source>
</evidence>
<protein>
    <recommendedName>
        <fullName evidence="11">AI-2E family transporter</fullName>
    </recommendedName>
</protein>
<dbReference type="InterPro" id="IPR002549">
    <property type="entry name" value="AI-2E-like"/>
</dbReference>
<keyword evidence="4" id="KW-1003">Cell membrane</keyword>
<proteinExistence type="inferred from homology"/>
<keyword evidence="10" id="KW-1185">Reference proteome</keyword>
<dbReference type="RefSeq" id="WP_344506474.1">
    <property type="nucleotide sequence ID" value="NZ_BAAAQD010000015.1"/>
</dbReference>
<keyword evidence="5 8" id="KW-0812">Transmembrane</keyword>
<evidence type="ECO:0000256" key="2">
    <source>
        <dbReference type="ARBA" id="ARBA00009773"/>
    </source>
</evidence>
<comment type="similarity">
    <text evidence="2">Belongs to the autoinducer-2 exporter (AI-2E) (TC 2.A.86) family.</text>
</comment>